<dbReference type="Pfam" id="PF05375">
    <property type="entry name" value="Pacifastin_I"/>
    <property type="match status" value="2"/>
</dbReference>
<dbReference type="InterPro" id="IPR008037">
    <property type="entry name" value="Pacifastin_dom"/>
</dbReference>
<evidence type="ECO:0000256" key="6">
    <source>
        <dbReference type="ARBA" id="ARBA00029459"/>
    </source>
</evidence>
<feature type="domain" description="Pacifastin" evidence="8">
    <location>
        <begin position="25"/>
        <end position="59"/>
    </location>
</feature>
<name>A0A1B6FQS1_9HEMI</name>
<accession>A0A1B6FQS1</accession>
<comment type="similarity">
    <text evidence="6 7">Belongs to the protease inhibitor I19 family.</text>
</comment>
<feature type="disulfide bond" evidence="7">
    <location>
        <begin position="28"/>
        <end position="43"/>
    </location>
</feature>
<sequence>CAILLLGIVKTDTPESSTPSGLGSYENCIPGTSWMDECNTCDCNDDGLAACTRMLCENIPKCTPGSSWTEDCQSCVCSDQGDVSCTGESCVTPPTPSNA</sequence>
<keyword evidence="3 7" id="KW-0646">Protease inhibitor</keyword>
<evidence type="ECO:0000256" key="7">
    <source>
        <dbReference type="PROSITE-ProRule" id="PRU00776"/>
    </source>
</evidence>
<comment type="subcellular location">
    <subcellularLocation>
        <location evidence="1">Secreted</location>
    </subcellularLocation>
</comment>
<dbReference type="InterPro" id="IPR036201">
    <property type="entry name" value="Pacifastin_dom_sf"/>
</dbReference>
<comment type="caution">
    <text evidence="7">Lacks conserved residue(s) required for the propagation of feature annotation.</text>
</comment>
<dbReference type="SUPFAM" id="SSF57283">
    <property type="entry name" value="PMP inhibitors"/>
    <property type="match status" value="2"/>
</dbReference>
<dbReference type="GO" id="GO:0004867">
    <property type="term" value="F:serine-type endopeptidase inhibitor activity"/>
    <property type="evidence" value="ECO:0007669"/>
    <property type="project" value="UniProtKB-UniRule"/>
</dbReference>
<evidence type="ECO:0000256" key="5">
    <source>
        <dbReference type="ARBA" id="ARBA00023157"/>
    </source>
</evidence>
<keyword evidence="5 7" id="KW-1015">Disulfide bond</keyword>
<organism evidence="9">
    <name type="scientific">Cuerna arida</name>
    <dbReference type="NCBI Taxonomy" id="1464854"/>
    <lineage>
        <taxon>Eukaryota</taxon>
        <taxon>Metazoa</taxon>
        <taxon>Ecdysozoa</taxon>
        <taxon>Arthropoda</taxon>
        <taxon>Hexapoda</taxon>
        <taxon>Insecta</taxon>
        <taxon>Pterygota</taxon>
        <taxon>Neoptera</taxon>
        <taxon>Paraneoptera</taxon>
        <taxon>Hemiptera</taxon>
        <taxon>Auchenorrhyncha</taxon>
        <taxon>Membracoidea</taxon>
        <taxon>Cicadellidae</taxon>
        <taxon>Cicadellinae</taxon>
        <taxon>Proconiini</taxon>
        <taxon>Cuerna</taxon>
    </lineage>
</organism>
<keyword evidence="2" id="KW-0964">Secreted</keyword>
<evidence type="ECO:0000259" key="8">
    <source>
        <dbReference type="PROSITE" id="PS51446"/>
    </source>
</evidence>
<dbReference type="EMBL" id="GECZ01017212">
    <property type="protein sequence ID" value="JAS52557.1"/>
    <property type="molecule type" value="Transcribed_RNA"/>
</dbReference>
<feature type="disulfide bond" evidence="7">
    <location>
        <begin position="38"/>
        <end position="56"/>
    </location>
</feature>
<reference evidence="9" key="1">
    <citation type="submission" date="2015-11" db="EMBL/GenBank/DDBJ databases">
        <title>De novo transcriptome assembly of four potential Pierce s Disease insect vectors from Arizona vineyards.</title>
        <authorList>
            <person name="Tassone E.E."/>
        </authorList>
    </citation>
    <scope>NUCLEOTIDE SEQUENCE</scope>
</reference>
<evidence type="ECO:0000256" key="2">
    <source>
        <dbReference type="ARBA" id="ARBA00022525"/>
    </source>
</evidence>
<evidence type="ECO:0000313" key="9">
    <source>
        <dbReference type="EMBL" id="JAS52557.1"/>
    </source>
</evidence>
<proteinExistence type="inferred from homology"/>
<keyword evidence="4 7" id="KW-0722">Serine protease inhibitor</keyword>
<feature type="disulfide bond" evidence="7">
    <location>
        <begin position="41"/>
        <end position="51"/>
    </location>
</feature>
<feature type="non-terminal residue" evidence="9">
    <location>
        <position position="1"/>
    </location>
</feature>
<evidence type="ECO:0000256" key="3">
    <source>
        <dbReference type="ARBA" id="ARBA00022690"/>
    </source>
</evidence>
<evidence type="ECO:0000256" key="1">
    <source>
        <dbReference type="ARBA" id="ARBA00004613"/>
    </source>
</evidence>
<dbReference type="PROSITE" id="PS51446">
    <property type="entry name" value="PACIFASTIN"/>
    <property type="match status" value="1"/>
</dbReference>
<gene>
    <name evidence="9" type="ORF">g.26163</name>
</gene>
<evidence type="ECO:0000256" key="4">
    <source>
        <dbReference type="ARBA" id="ARBA00022900"/>
    </source>
</evidence>
<dbReference type="AlphaFoldDB" id="A0A1B6FQS1"/>
<dbReference type="GO" id="GO:0005576">
    <property type="term" value="C:extracellular region"/>
    <property type="evidence" value="ECO:0007669"/>
    <property type="project" value="UniProtKB-SubCell"/>
</dbReference>
<protein>
    <recommendedName>
        <fullName evidence="8">Pacifastin domain-containing protein</fullName>
    </recommendedName>
</protein>